<dbReference type="InParanoid" id="A0A0G4GW38"/>
<dbReference type="AlphaFoldDB" id="A0A0G4GW38"/>
<evidence type="ECO:0000256" key="1">
    <source>
        <dbReference type="SAM" id="MobiDB-lite"/>
    </source>
</evidence>
<evidence type="ECO:0000313" key="2">
    <source>
        <dbReference type="EMBL" id="CEM34899.1"/>
    </source>
</evidence>
<evidence type="ECO:0000313" key="3">
    <source>
        <dbReference type="Proteomes" id="UP000041254"/>
    </source>
</evidence>
<feature type="region of interest" description="Disordered" evidence="1">
    <location>
        <begin position="84"/>
        <end position="122"/>
    </location>
</feature>
<dbReference type="VEuPathDB" id="CryptoDB:Vbra_432"/>
<dbReference type="Proteomes" id="UP000041254">
    <property type="component" value="Unassembled WGS sequence"/>
</dbReference>
<accession>A0A0G4GW38</accession>
<gene>
    <name evidence="2" type="ORF">Vbra_432</name>
</gene>
<proteinExistence type="predicted"/>
<protein>
    <submittedName>
        <fullName evidence="2">Uncharacterized protein</fullName>
    </submittedName>
</protein>
<reference evidence="2 3" key="1">
    <citation type="submission" date="2014-11" db="EMBL/GenBank/DDBJ databases">
        <authorList>
            <person name="Zhu J."/>
            <person name="Qi W."/>
            <person name="Song R."/>
        </authorList>
    </citation>
    <scope>NUCLEOTIDE SEQUENCE [LARGE SCALE GENOMIC DNA]</scope>
</reference>
<dbReference type="EMBL" id="CDMY01000839">
    <property type="protein sequence ID" value="CEM34899.1"/>
    <property type="molecule type" value="Genomic_DNA"/>
</dbReference>
<organism evidence="2 3">
    <name type="scientific">Vitrella brassicaformis (strain CCMP3155)</name>
    <dbReference type="NCBI Taxonomy" id="1169540"/>
    <lineage>
        <taxon>Eukaryota</taxon>
        <taxon>Sar</taxon>
        <taxon>Alveolata</taxon>
        <taxon>Colpodellida</taxon>
        <taxon>Vitrellaceae</taxon>
        <taxon>Vitrella</taxon>
    </lineage>
</organism>
<keyword evidence="3" id="KW-1185">Reference proteome</keyword>
<name>A0A0G4GW38_VITBC</name>
<sequence length="122" mass="13481">MTTSTARSSSLFRFPRVPTPQQSFAGLPPPIAFTPEQQKHRTRIGMVNCDFLQFCKKDQKGGWRYCFMRHEKCLNGDLDAINWTPPPRGSMGSTAPSSADAAAAPPPPPAQAMAFDREPFIL</sequence>